<dbReference type="Proteomes" id="UP000234681">
    <property type="component" value="Chromosome 3"/>
</dbReference>
<gene>
    <name evidence="1" type="primary">RGD1303272</name>
    <name evidence="1" type="ORF">rCG_37724</name>
</gene>
<accession>A6JF03</accession>
<dbReference type="AlphaFoldDB" id="A6JF03"/>
<organism evidence="1 2">
    <name type="scientific">Rattus norvegicus</name>
    <name type="common">Rat</name>
    <dbReference type="NCBI Taxonomy" id="10116"/>
    <lineage>
        <taxon>Eukaryota</taxon>
        <taxon>Metazoa</taxon>
        <taxon>Chordata</taxon>
        <taxon>Craniata</taxon>
        <taxon>Vertebrata</taxon>
        <taxon>Euteleostomi</taxon>
        <taxon>Mammalia</taxon>
        <taxon>Eutheria</taxon>
        <taxon>Euarchontoglires</taxon>
        <taxon>Glires</taxon>
        <taxon>Rodentia</taxon>
        <taxon>Myomorpha</taxon>
        <taxon>Muroidea</taxon>
        <taxon>Muridae</taxon>
        <taxon>Murinae</taxon>
        <taxon>Rattus</taxon>
    </lineage>
</organism>
<protein>
    <submittedName>
        <fullName evidence="1">Similar to RIKEN cDNA 2010311D03, isoform CRA_c</fullName>
    </submittedName>
</protein>
<name>A6JF03_RAT</name>
<reference evidence="1 2" key="1">
    <citation type="submission" date="2005-09" db="EMBL/GenBank/DDBJ databases">
        <authorList>
            <person name="Mural R.J."/>
            <person name="Li P.W."/>
            <person name="Adams M.D."/>
            <person name="Amanatides P.G."/>
            <person name="Baden-Tillson H."/>
            <person name="Barnstead M."/>
            <person name="Chin S.H."/>
            <person name="Dew I."/>
            <person name="Evans C.A."/>
            <person name="Ferriera S."/>
            <person name="Flanigan M."/>
            <person name="Fosler C."/>
            <person name="Glodek A."/>
            <person name="Gu Z."/>
            <person name="Holt R.A."/>
            <person name="Jennings D."/>
            <person name="Kraft C.L."/>
            <person name="Lu F."/>
            <person name="Nguyen T."/>
            <person name="Nusskern D.R."/>
            <person name="Pfannkoch C.M."/>
            <person name="Sitter C."/>
            <person name="Sutton G.G."/>
            <person name="Venter J.C."/>
            <person name="Wang Z."/>
            <person name="Woodage T."/>
            <person name="Zheng X.H."/>
            <person name="Zhong F."/>
        </authorList>
    </citation>
    <scope>NUCLEOTIDE SEQUENCE [LARGE SCALE GENOMIC DNA]</scope>
    <source>
        <strain>BN</strain>
        <strain evidence="2">Sprague-Dawley</strain>
    </source>
</reference>
<evidence type="ECO:0000313" key="2">
    <source>
        <dbReference type="Proteomes" id="UP000234681"/>
    </source>
</evidence>
<proteinExistence type="predicted"/>
<sequence length="46" mass="5374">MVLRKFAMLFGLKDTGLTSLTRRLVWHFLDHIQTTHFLKQMNGTGI</sequence>
<dbReference type="EMBL" id="CH473983">
    <property type="protein sequence ID" value="EDM00459.1"/>
    <property type="molecule type" value="Genomic_DNA"/>
</dbReference>
<evidence type="ECO:0000313" key="1">
    <source>
        <dbReference type="EMBL" id="EDM00459.1"/>
    </source>
</evidence>